<name>A0ABX9XYM9_MICCH</name>
<keyword evidence="2" id="KW-0031">Aminopeptidase</keyword>
<accession>A0ABX9XYM9</accession>
<comment type="similarity">
    <text evidence="1">Belongs to the peptidase S58 family.</text>
</comment>
<keyword evidence="2" id="KW-0378">Hydrolase</keyword>
<proteinExistence type="inferred from homology"/>
<dbReference type="Pfam" id="PF03576">
    <property type="entry name" value="Peptidase_S58"/>
    <property type="match status" value="1"/>
</dbReference>
<dbReference type="InterPro" id="IPR005321">
    <property type="entry name" value="Peptidase_S58_DmpA"/>
</dbReference>
<keyword evidence="3" id="KW-1185">Reference proteome</keyword>
<dbReference type="SUPFAM" id="SSF56266">
    <property type="entry name" value="DmpA/ArgJ-like"/>
    <property type="match status" value="1"/>
</dbReference>
<dbReference type="PANTHER" id="PTHR36512">
    <property type="entry name" value="D-AMINOPEPTIDASE"/>
    <property type="match status" value="1"/>
</dbReference>
<dbReference type="InterPro" id="IPR016117">
    <property type="entry name" value="ArgJ-like_dom_sf"/>
</dbReference>
<organism evidence="2 3">
    <name type="scientific">Micromonospora chalcea</name>
    <dbReference type="NCBI Taxonomy" id="1874"/>
    <lineage>
        <taxon>Bacteria</taxon>
        <taxon>Bacillati</taxon>
        <taxon>Actinomycetota</taxon>
        <taxon>Actinomycetes</taxon>
        <taxon>Micromonosporales</taxon>
        <taxon>Micromonosporaceae</taxon>
        <taxon>Micromonospora</taxon>
    </lineage>
</organism>
<gene>
    <name evidence="2" type="ORF">DLJ60_22975</name>
</gene>
<reference evidence="2 3" key="1">
    <citation type="submission" date="2018-05" db="EMBL/GenBank/DDBJ databases">
        <title>Micromonospora from Atacama Desert.</title>
        <authorList>
            <person name="Carro L."/>
            <person name="Goodfellow M."/>
            <person name="Klenk H.-P."/>
        </authorList>
    </citation>
    <scope>NUCLEOTIDE SEQUENCE [LARGE SCALE GENOMIC DNA]</scope>
    <source>
        <strain evidence="2 3">LB41</strain>
    </source>
</reference>
<keyword evidence="2" id="KW-0645">Protease</keyword>
<dbReference type="Proteomes" id="UP000274694">
    <property type="component" value="Unassembled WGS sequence"/>
</dbReference>
<dbReference type="PANTHER" id="PTHR36512:SF3">
    <property type="entry name" value="BLR5678 PROTEIN"/>
    <property type="match status" value="1"/>
</dbReference>
<dbReference type="Gene3D" id="3.60.70.12">
    <property type="entry name" value="L-amino peptidase D-ALA esterase/amidase"/>
    <property type="match status" value="1"/>
</dbReference>
<dbReference type="GO" id="GO:0004177">
    <property type="term" value="F:aminopeptidase activity"/>
    <property type="evidence" value="ECO:0007669"/>
    <property type="project" value="UniProtKB-KW"/>
</dbReference>
<evidence type="ECO:0000256" key="1">
    <source>
        <dbReference type="ARBA" id="ARBA00007068"/>
    </source>
</evidence>
<protein>
    <submittedName>
        <fullName evidence="2">Aminopeptidase</fullName>
    </submittedName>
</protein>
<evidence type="ECO:0000313" key="3">
    <source>
        <dbReference type="Proteomes" id="UP000274694"/>
    </source>
</evidence>
<sequence length="325" mass="33104">MTDVPGVLVGHTTVDDGGDLHTGVTAIVPSGLGPGRWTLPAAVFSGNGHGKLVGSTQVDELGVLESPVVLTATLSVFRAADALLGWLMERRTDGVSFNPLVGETNDGHLSDIRRRPITEDHVLAAIAQATDGPPAEGCVGAGAGTTALGFKGGIGTSSRTVRAAGRTGTVGALVQSNFGGVLRVLGVPMPAEELVPAADRAEPPGNSCMIVVATDVPLDARQLGRVARRAVFAMARVGASFSGTSGDYAIGFTTSDQQPIPDGEIDPVFAAVLDAVEEALLNSLFTAVTTTGVGGRTSHAVPHRAVLERLAAAGRLIPESPAETR</sequence>
<comment type="caution">
    <text evidence="2">The sequence shown here is derived from an EMBL/GenBank/DDBJ whole genome shotgun (WGS) entry which is preliminary data.</text>
</comment>
<dbReference type="EMBL" id="QGTA01000235">
    <property type="protein sequence ID" value="RQW89317.1"/>
    <property type="molecule type" value="Genomic_DNA"/>
</dbReference>
<evidence type="ECO:0000313" key="2">
    <source>
        <dbReference type="EMBL" id="RQW89317.1"/>
    </source>
</evidence>